<organism evidence="3 4">
    <name type="scientific">Tolypothrix tenuis PCC 7101</name>
    <dbReference type="NCBI Taxonomy" id="231146"/>
    <lineage>
        <taxon>Bacteria</taxon>
        <taxon>Bacillati</taxon>
        <taxon>Cyanobacteriota</taxon>
        <taxon>Cyanophyceae</taxon>
        <taxon>Nostocales</taxon>
        <taxon>Tolypothrichaceae</taxon>
        <taxon>Tolypothrix</taxon>
    </lineage>
</organism>
<gene>
    <name evidence="3" type="ORF">NIES37_00480</name>
</gene>
<protein>
    <recommendedName>
        <fullName evidence="5">DUF4329 domain-containing protein</fullName>
    </recommendedName>
</protein>
<keyword evidence="4" id="KW-1185">Reference proteome</keyword>
<dbReference type="RefSeq" id="WP_096573373.1">
    <property type="nucleotide sequence ID" value="NZ_CAWNJS010000001.1"/>
</dbReference>
<evidence type="ECO:0000256" key="2">
    <source>
        <dbReference type="SAM" id="SignalP"/>
    </source>
</evidence>
<feature type="chain" id="PRO_5013097205" description="DUF4329 domain-containing protein" evidence="2">
    <location>
        <begin position="23"/>
        <end position="562"/>
    </location>
</feature>
<sequence>MKKFIVLFFISLLLVTATPAMAQFSLPIPIPTVPIPIPEIPTPQLPIPDITKLLEGDPPITTSFADTRQQSTLPDNFKPQKFQRLTQLPRGANGGFLLRPGAFELAVESYCLRAGTHGPSQGNGYLYAPLKGSKAGLIQQILQNSVRHPEIPQKDIQVLLWAIIARTKISDTNAEIQQTAAKLLTKDDIFQLNGGALGLIPKSVLDKATANLPSPLRLVFETEARIREMLTIKSTSYTQLEQIAVLAGEPQRDGPEIPEGRWSLNPQGFYIRYLPTYYSKTLIQIYVPDNFRKQANANVNLAAKSTKKALLLTQDGGVEYNPAGEVAVPGDTGRQRLGLSARPADGGTPDADNDAGNNAGNDASGTPGTGNNANGASGTGDDTNSQPDSSAPRTGNTLTPTPKAPSKLEIFCNPVVRQSLDQDWQGTQADNRERLRWVLWNSTTGKLSVTNVTVGDPISGSVAPGNTPPDENGVYVVGIYHTHPPKNLDPEPGSVQVRGPSPFNDIINADTRKVPSLVRDYTDNNLTTVVDYLYGPNKRGEAQPGGDVMTNVHQLPLGTCGS</sequence>
<evidence type="ECO:0000256" key="1">
    <source>
        <dbReference type="SAM" id="MobiDB-lite"/>
    </source>
</evidence>
<evidence type="ECO:0000313" key="3">
    <source>
        <dbReference type="EMBL" id="BAY96122.1"/>
    </source>
</evidence>
<dbReference type="EMBL" id="AP018248">
    <property type="protein sequence ID" value="BAY96122.1"/>
    <property type="molecule type" value="Genomic_DNA"/>
</dbReference>
<dbReference type="KEGG" id="ttq:NIES37_00480"/>
<accession>A0A1Z4MRP2</accession>
<reference evidence="3 4" key="1">
    <citation type="submission" date="2017-06" db="EMBL/GenBank/DDBJ databases">
        <title>Genome sequencing of cyanobaciteial culture collection at National Institute for Environmental Studies (NIES).</title>
        <authorList>
            <person name="Hirose Y."/>
            <person name="Shimura Y."/>
            <person name="Fujisawa T."/>
            <person name="Nakamura Y."/>
            <person name="Kawachi M."/>
        </authorList>
    </citation>
    <scope>NUCLEOTIDE SEQUENCE [LARGE SCALE GENOMIC DNA]</scope>
    <source>
        <strain evidence="3 4">NIES-37</strain>
    </source>
</reference>
<proteinExistence type="predicted"/>
<name>A0A1Z4MRP2_9CYAN</name>
<feature type="compositionally biased region" description="Polar residues" evidence="1">
    <location>
        <begin position="381"/>
        <end position="400"/>
    </location>
</feature>
<feature type="signal peptide" evidence="2">
    <location>
        <begin position="1"/>
        <end position="22"/>
    </location>
</feature>
<dbReference type="Proteomes" id="UP000218785">
    <property type="component" value="Chromosome"/>
</dbReference>
<feature type="region of interest" description="Disordered" evidence="1">
    <location>
        <begin position="319"/>
        <end position="406"/>
    </location>
</feature>
<keyword evidence="2" id="KW-0732">Signal</keyword>
<evidence type="ECO:0000313" key="4">
    <source>
        <dbReference type="Proteomes" id="UP000218785"/>
    </source>
</evidence>
<evidence type="ECO:0008006" key="5">
    <source>
        <dbReference type="Google" id="ProtNLM"/>
    </source>
</evidence>
<dbReference type="AlphaFoldDB" id="A0A1Z4MRP2"/>
<feature type="compositionally biased region" description="Low complexity" evidence="1">
    <location>
        <begin position="344"/>
        <end position="380"/>
    </location>
</feature>